<gene>
    <name evidence="1" type="ORF">NM688_g1556</name>
</gene>
<sequence length="1246" mass="136563">MITQRITLHEFAQCSQTLTAMHDKTSSWLGLGSSLQTLVRQRKLSTDFLGIAMITLYLLLIFVVHTTLPGTFSVTMQNITTFATYSTVLARQTEPNSTSEGSFGDPDTYSILSVYDTLDFAPLGLSSNTLYDVIPAVENATGAGVEVNATTFSVDCAPLSDVIQTGFWSHENSSFGFPLYEYAFDNNSFESMLYPMGYNQIQIGTMNGTQPNLNTSSWPSMIVVASTYSMVDSAGVPAPAMQMNPMWIVDPEIFPDPRSSPYEKSINVTFLGCNFATENSTVIVNSRTRTIDSPPVPPASVRWHEWTSPGPSSDPMLFDSLQSFTTLVPNAPESSNAEVLLIYNSTYNETGLDNAMTIVDWFISMDMQSLHPNATTLPTEPEEIAVGDLNWSLGRAYAAVWYYFNMATSPSAELNKAQGQASIPSSSLQERLLVNKFPLFTGLVASCMLFVLTMVMTAKSGGFARDTVHHDVSGLLPILWLLGNEPRFAGLEEPDLDALRAAGMQIMTRIEGLHRRAHTMNGKAKDESGEEYELEDSLLKSARSSVPLYTRIETATSESTAKFDYFHFSAWTHLPGILEAAEVCDTGPLFRRWITRRPVRTVHFESTVERIQSYFAGPEVALTIALCIALHAILVFIYAAILATYKAGVYDRPLSLSHDTVHTAITVVTQPFTIVYCAVLVLLTQGITMHEFIERPQTLTAIHDKSSSWLGLGASLQTLARQRKLATDVLGVSMITLYLLLIFVVHTTLPSIFGVTTLSVTSSATYPTTLARLPSGSNWDLESDDYSILQVYDWLDVSTLGVLDNMLYDIIPVVENVTDVEIKVNATTFSVDCAPISDIIQTNFSNPDGNLSHSPDGSFISSSDGNVEYSFTFGGGKYGVRLSPMEQFQLQSVYPAEDPWGSLSNMLVVASTYPLIDSAGDQAAAVSINPMWVVPYEEYPLQNLVNVSILGCNFAARNSTVNVNSRSRSVNGSSAPSPSVRWHERADPGTSSDPILSNTLSNFLSDAPTSISTGPAEVTMYNSSYNVNYETDPPSIIEWFLTMDIEASKNASVGSDTGPTTVGELNWSLGRAYTAVLWYFTDNSMKIKYAGVNETMPSYGQATIPSSALQERLTINRIPLYIGLGAAGLLFILVIVMIARYGDLTGNAVDYDISGLLQVLWLLGNEPRLAAVQEPDLDALRAAGMQVMTTIENLRRRAKATKGKETEDPGEEYELEDPLLKSPRSSDPLVTRFESITSESTTVQFR</sequence>
<keyword evidence="2" id="KW-1185">Reference proteome</keyword>
<evidence type="ECO:0000313" key="2">
    <source>
        <dbReference type="Proteomes" id="UP001148662"/>
    </source>
</evidence>
<protein>
    <submittedName>
        <fullName evidence="1">Uncharacterized protein</fullName>
    </submittedName>
</protein>
<name>A0ACC1TAY5_9APHY</name>
<dbReference type="EMBL" id="JANHOG010000172">
    <property type="protein sequence ID" value="KAJ3557275.1"/>
    <property type="molecule type" value="Genomic_DNA"/>
</dbReference>
<accession>A0ACC1TAY5</accession>
<proteinExistence type="predicted"/>
<evidence type="ECO:0000313" key="1">
    <source>
        <dbReference type="EMBL" id="KAJ3557275.1"/>
    </source>
</evidence>
<organism evidence="1 2">
    <name type="scientific">Phlebia brevispora</name>
    <dbReference type="NCBI Taxonomy" id="194682"/>
    <lineage>
        <taxon>Eukaryota</taxon>
        <taxon>Fungi</taxon>
        <taxon>Dikarya</taxon>
        <taxon>Basidiomycota</taxon>
        <taxon>Agaricomycotina</taxon>
        <taxon>Agaricomycetes</taxon>
        <taxon>Polyporales</taxon>
        <taxon>Meruliaceae</taxon>
        <taxon>Phlebia</taxon>
    </lineage>
</organism>
<comment type="caution">
    <text evidence="1">The sequence shown here is derived from an EMBL/GenBank/DDBJ whole genome shotgun (WGS) entry which is preliminary data.</text>
</comment>
<dbReference type="Proteomes" id="UP001148662">
    <property type="component" value="Unassembled WGS sequence"/>
</dbReference>
<reference evidence="1" key="1">
    <citation type="submission" date="2022-07" db="EMBL/GenBank/DDBJ databases">
        <title>Genome Sequence of Phlebia brevispora.</title>
        <authorList>
            <person name="Buettner E."/>
        </authorList>
    </citation>
    <scope>NUCLEOTIDE SEQUENCE</scope>
    <source>
        <strain evidence="1">MPL23</strain>
    </source>
</reference>